<dbReference type="PROSITE" id="PS50995">
    <property type="entry name" value="HTH_MARR_2"/>
    <property type="match status" value="1"/>
</dbReference>
<dbReference type="InterPro" id="IPR036388">
    <property type="entry name" value="WH-like_DNA-bd_sf"/>
</dbReference>
<keyword evidence="1" id="KW-0805">Transcription regulation</keyword>
<comment type="caution">
    <text evidence="5">The sequence shown here is derived from an EMBL/GenBank/DDBJ whole genome shotgun (WGS) entry which is preliminary data.</text>
</comment>
<gene>
    <name evidence="5" type="ORF">cpu_13770</name>
</gene>
<evidence type="ECO:0000256" key="1">
    <source>
        <dbReference type="ARBA" id="ARBA00023015"/>
    </source>
</evidence>
<dbReference type="OrthoDB" id="49580at2"/>
<dbReference type="SMART" id="SM00347">
    <property type="entry name" value="HTH_MARR"/>
    <property type="match status" value="1"/>
</dbReference>
<evidence type="ECO:0000256" key="2">
    <source>
        <dbReference type="ARBA" id="ARBA00023125"/>
    </source>
</evidence>
<dbReference type="InterPro" id="IPR036390">
    <property type="entry name" value="WH_DNA-bd_sf"/>
</dbReference>
<feature type="domain" description="HTH marR-type" evidence="4">
    <location>
        <begin position="1"/>
        <end position="130"/>
    </location>
</feature>
<dbReference type="EMBL" id="BDJK01000020">
    <property type="protein sequence ID" value="GAV22867.1"/>
    <property type="molecule type" value="Genomic_DNA"/>
</dbReference>
<keyword evidence="2" id="KW-0238">DNA-binding</keyword>
<sequence length="146" mass="17222">MEELLHRLAAVFKFKEEWQLEKTGLSSQELFVLEHLQEGEKFRFGQFARKFGLKPSTLTGIIDRLEQKGLVVRKRDEKDRKAVYLILTDKGRELVAEHFQEDREFYQALLKRLTPQEKKQFFSLLTKILPEDLGELLPGGEKIEHH</sequence>
<dbReference type="AlphaFoldDB" id="A0A1L8CVE5"/>
<name>A0A1L8CVE5_9THEO</name>
<dbReference type="InterPro" id="IPR000835">
    <property type="entry name" value="HTH_MarR-typ"/>
</dbReference>
<dbReference type="Proteomes" id="UP000187485">
    <property type="component" value="Unassembled WGS sequence"/>
</dbReference>
<dbReference type="PRINTS" id="PR00598">
    <property type="entry name" value="HTHMARR"/>
</dbReference>
<keyword evidence="3" id="KW-0804">Transcription</keyword>
<dbReference type="PANTHER" id="PTHR42756:SF1">
    <property type="entry name" value="TRANSCRIPTIONAL REPRESSOR OF EMRAB OPERON"/>
    <property type="match status" value="1"/>
</dbReference>
<proteinExistence type="predicted"/>
<dbReference type="Gene3D" id="1.10.10.10">
    <property type="entry name" value="Winged helix-like DNA-binding domain superfamily/Winged helix DNA-binding domain"/>
    <property type="match status" value="1"/>
</dbReference>
<evidence type="ECO:0000313" key="5">
    <source>
        <dbReference type="EMBL" id="GAV22867.1"/>
    </source>
</evidence>
<dbReference type="PROSITE" id="PS01117">
    <property type="entry name" value="HTH_MARR_1"/>
    <property type="match status" value="1"/>
</dbReference>
<accession>A0A1L8CVE5</accession>
<dbReference type="RefSeq" id="WP_075859323.1">
    <property type="nucleotide sequence ID" value="NZ_BDJK01000020.1"/>
</dbReference>
<evidence type="ECO:0000259" key="4">
    <source>
        <dbReference type="PROSITE" id="PS50995"/>
    </source>
</evidence>
<reference evidence="6" key="1">
    <citation type="submission" date="2016-12" db="EMBL/GenBank/DDBJ databases">
        <title>Draft Genome Sequences od Carboxydothermus pertinax and islandicus, Hydrogenogenic Carboxydotrophic Bacteria.</title>
        <authorList>
            <person name="Fukuyama Y."/>
            <person name="Ohmae K."/>
            <person name="Yoneda Y."/>
            <person name="Yoshida T."/>
            <person name="Sako Y."/>
        </authorList>
    </citation>
    <scope>NUCLEOTIDE SEQUENCE [LARGE SCALE GENOMIC DNA]</scope>
    <source>
        <strain evidence="6">Ug1</strain>
    </source>
</reference>
<dbReference type="InterPro" id="IPR023187">
    <property type="entry name" value="Tscrpt_reg_MarR-type_CS"/>
</dbReference>
<dbReference type="Pfam" id="PF01047">
    <property type="entry name" value="MarR"/>
    <property type="match status" value="1"/>
</dbReference>
<dbReference type="GO" id="GO:0003700">
    <property type="term" value="F:DNA-binding transcription factor activity"/>
    <property type="evidence" value="ECO:0007669"/>
    <property type="project" value="InterPro"/>
</dbReference>
<dbReference type="SUPFAM" id="SSF46785">
    <property type="entry name" value="Winged helix' DNA-binding domain"/>
    <property type="match status" value="1"/>
</dbReference>
<organism evidence="5 6">
    <name type="scientific">Carboxydothermus pertinax</name>
    <dbReference type="NCBI Taxonomy" id="870242"/>
    <lineage>
        <taxon>Bacteria</taxon>
        <taxon>Bacillati</taxon>
        <taxon>Bacillota</taxon>
        <taxon>Clostridia</taxon>
        <taxon>Thermoanaerobacterales</taxon>
        <taxon>Thermoanaerobacteraceae</taxon>
        <taxon>Carboxydothermus</taxon>
    </lineage>
</organism>
<evidence type="ECO:0000256" key="3">
    <source>
        <dbReference type="ARBA" id="ARBA00023163"/>
    </source>
</evidence>
<protein>
    <submittedName>
        <fullName evidence="5">MarR family transcriptional regulator</fullName>
    </submittedName>
</protein>
<dbReference type="STRING" id="870242.cpu_13770"/>
<evidence type="ECO:0000313" key="6">
    <source>
        <dbReference type="Proteomes" id="UP000187485"/>
    </source>
</evidence>
<dbReference type="GO" id="GO:0003677">
    <property type="term" value="F:DNA binding"/>
    <property type="evidence" value="ECO:0007669"/>
    <property type="project" value="UniProtKB-KW"/>
</dbReference>
<keyword evidence="6" id="KW-1185">Reference proteome</keyword>
<dbReference type="PANTHER" id="PTHR42756">
    <property type="entry name" value="TRANSCRIPTIONAL REGULATOR, MARR"/>
    <property type="match status" value="1"/>
</dbReference>